<proteinExistence type="predicted"/>
<gene>
    <name evidence="1" type="ORF">Gohar_022026</name>
</gene>
<name>A0A7J9IEJ0_9ROSI</name>
<protein>
    <submittedName>
        <fullName evidence="1">Uncharacterized protein</fullName>
    </submittedName>
</protein>
<evidence type="ECO:0000313" key="1">
    <source>
        <dbReference type="EMBL" id="MBA0820530.1"/>
    </source>
</evidence>
<comment type="caution">
    <text evidence="1">The sequence shown here is derived from an EMBL/GenBank/DDBJ whole genome shotgun (WGS) entry which is preliminary data.</text>
</comment>
<dbReference type="AlphaFoldDB" id="A0A7J9IEJ0"/>
<organism evidence="1 2">
    <name type="scientific">Gossypium harknessii</name>
    <dbReference type="NCBI Taxonomy" id="34285"/>
    <lineage>
        <taxon>Eukaryota</taxon>
        <taxon>Viridiplantae</taxon>
        <taxon>Streptophyta</taxon>
        <taxon>Embryophyta</taxon>
        <taxon>Tracheophyta</taxon>
        <taxon>Spermatophyta</taxon>
        <taxon>Magnoliopsida</taxon>
        <taxon>eudicotyledons</taxon>
        <taxon>Gunneridae</taxon>
        <taxon>Pentapetalae</taxon>
        <taxon>rosids</taxon>
        <taxon>malvids</taxon>
        <taxon>Malvales</taxon>
        <taxon>Malvaceae</taxon>
        <taxon>Malvoideae</taxon>
        <taxon>Gossypium</taxon>
    </lineage>
</organism>
<evidence type="ECO:0000313" key="2">
    <source>
        <dbReference type="Proteomes" id="UP000593560"/>
    </source>
</evidence>
<reference evidence="1 2" key="1">
    <citation type="journal article" date="2019" name="Genome Biol. Evol.">
        <title>Insights into the evolution of the New World diploid cottons (Gossypium, subgenus Houzingenia) based on genome sequencing.</title>
        <authorList>
            <person name="Grover C.E."/>
            <person name="Arick M.A. 2nd"/>
            <person name="Thrash A."/>
            <person name="Conover J.L."/>
            <person name="Sanders W.S."/>
            <person name="Peterson D.G."/>
            <person name="Frelichowski J.E."/>
            <person name="Scheffler J.A."/>
            <person name="Scheffler B.E."/>
            <person name="Wendel J.F."/>
        </authorList>
    </citation>
    <scope>NUCLEOTIDE SEQUENCE [LARGE SCALE GENOMIC DNA]</scope>
    <source>
        <strain evidence="1">0</strain>
        <tissue evidence="1">Leaf</tissue>
    </source>
</reference>
<keyword evidence="2" id="KW-1185">Reference proteome</keyword>
<dbReference type="EMBL" id="JABFAD010335063">
    <property type="protein sequence ID" value="MBA0820530.1"/>
    <property type="molecule type" value="Genomic_DNA"/>
</dbReference>
<dbReference type="Proteomes" id="UP000593560">
    <property type="component" value="Unassembled WGS sequence"/>
</dbReference>
<sequence>MEETVDFGITLLRRVEQFLRSKG</sequence>
<accession>A0A7J9IEJ0</accession>